<keyword evidence="4" id="KW-1185">Reference proteome</keyword>
<feature type="transmembrane region" description="Helical" evidence="2">
    <location>
        <begin position="119"/>
        <end position="139"/>
    </location>
</feature>
<feature type="compositionally biased region" description="Basic and acidic residues" evidence="1">
    <location>
        <begin position="259"/>
        <end position="276"/>
    </location>
</feature>
<feature type="transmembrane region" description="Helical" evidence="2">
    <location>
        <begin position="88"/>
        <end position="107"/>
    </location>
</feature>
<dbReference type="Proteomes" id="UP000192801">
    <property type="component" value="Unassembled WGS sequence"/>
</dbReference>
<keyword evidence="2" id="KW-1133">Transmembrane helix</keyword>
<feature type="compositionally biased region" description="Basic and acidic residues" evidence="1">
    <location>
        <begin position="239"/>
        <end position="251"/>
    </location>
</feature>
<evidence type="ECO:0000256" key="1">
    <source>
        <dbReference type="SAM" id="MobiDB-lite"/>
    </source>
</evidence>
<name>A0A1X0D5M3_9MYCO</name>
<feature type="transmembrane region" description="Helical" evidence="2">
    <location>
        <begin position="160"/>
        <end position="179"/>
    </location>
</feature>
<gene>
    <name evidence="3" type="ORF">BST26_15485</name>
</gene>
<protein>
    <submittedName>
        <fullName evidence="3">Uncharacterized protein</fullName>
    </submittedName>
</protein>
<feature type="region of interest" description="Disordered" evidence="1">
    <location>
        <begin position="233"/>
        <end position="276"/>
    </location>
</feature>
<dbReference type="InterPro" id="IPR045466">
    <property type="entry name" value="DUF6498"/>
</dbReference>
<evidence type="ECO:0000256" key="2">
    <source>
        <dbReference type="SAM" id="Phobius"/>
    </source>
</evidence>
<keyword evidence="2" id="KW-0472">Membrane</keyword>
<dbReference type="AlphaFoldDB" id="A0A1X0D5M3"/>
<sequence length="276" mass="30626">MRARLLPSLVLFAAALVPLSGWFFGDWSGASTLVVYWVETMLICLFAWARIRLHQRRAPRYGHFRYVPPESPAGAQTGSFATGFLTRAVAFSIGHGVFLVAALLVLARSGHPDIAEVDWRDVGIGCLSIAALLAIDFLVELPTLRRWSFRQVELSAQRGLSRMAVVHLTLILGLAAIALTDIPDAIFGVFVILKTLAALGGAFPQWEPTAPPRRLARLMNRLPGAGPGIRFEDAWAADQGREQDRRERNEEPWAIAGEQPRRISAPERRDTDRRTR</sequence>
<evidence type="ECO:0000313" key="3">
    <source>
        <dbReference type="EMBL" id="ORA67706.1"/>
    </source>
</evidence>
<evidence type="ECO:0000313" key="4">
    <source>
        <dbReference type="Proteomes" id="UP000192801"/>
    </source>
</evidence>
<comment type="caution">
    <text evidence="3">The sequence shown here is derived from an EMBL/GenBank/DDBJ whole genome shotgun (WGS) entry which is preliminary data.</text>
</comment>
<dbReference type="EMBL" id="MVHS01000041">
    <property type="protein sequence ID" value="ORA67706.1"/>
    <property type="molecule type" value="Genomic_DNA"/>
</dbReference>
<reference evidence="3 4" key="1">
    <citation type="submission" date="2016-12" db="EMBL/GenBank/DDBJ databases">
        <title>The new phylogeny of genus Mycobacterium.</title>
        <authorList>
            <person name="Tortoli E."/>
            <person name="Trovato A."/>
            <person name="Cirillo D.M."/>
        </authorList>
    </citation>
    <scope>NUCLEOTIDE SEQUENCE [LARGE SCALE GENOMIC DNA]</scope>
    <source>
        <strain evidence="3 4">DSM 45130</strain>
    </source>
</reference>
<proteinExistence type="predicted"/>
<accession>A0A1X0D5M3</accession>
<feature type="transmembrane region" description="Helical" evidence="2">
    <location>
        <begin position="31"/>
        <end position="51"/>
    </location>
</feature>
<dbReference type="Pfam" id="PF20108">
    <property type="entry name" value="DUF6498"/>
    <property type="match status" value="1"/>
</dbReference>
<dbReference type="RefSeq" id="WP_220096807.1">
    <property type="nucleotide sequence ID" value="NZ_AP022618.1"/>
</dbReference>
<organism evidence="3 4">
    <name type="scientific">Mycolicibacterium insubricum</name>
    <dbReference type="NCBI Taxonomy" id="444597"/>
    <lineage>
        <taxon>Bacteria</taxon>
        <taxon>Bacillati</taxon>
        <taxon>Actinomycetota</taxon>
        <taxon>Actinomycetes</taxon>
        <taxon>Mycobacteriales</taxon>
        <taxon>Mycobacteriaceae</taxon>
        <taxon>Mycolicibacterium</taxon>
    </lineage>
</organism>
<keyword evidence="2" id="KW-0812">Transmembrane</keyword>